<reference key="2">
    <citation type="submission" date="2011-05" db="EMBL/GenBank/DDBJ databases">
        <title>The Genome Sequence of Magnaporthe oryzae 70-15.</title>
        <authorList>
            <consortium name="The Broad Institute Genome Sequencing Platform"/>
            <person name="Ma L.-J."/>
            <person name="Dead R."/>
            <person name="Young S.K."/>
            <person name="Zeng Q."/>
            <person name="Gargeya S."/>
            <person name="Fitzgerald M."/>
            <person name="Haas B."/>
            <person name="Abouelleil A."/>
            <person name="Alvarado L."/>
            <person name="Arachchi H.M."/>
            <person name="Berlin A."/>
            <person name="Brown A."/>
            <person name="Chapman S.B."/>
            <person name="Chen Z."/>
            <person name="Dunbar C."/>
            <person name="Freedman E."/>
            <person name="Gearin G."/>
            <person name="Gellesch M."/>
            <person name="Goldberg J."/>
            <person name="Griggs A."/>
            <person name="Gujja S."/>
            <person name="Heiman D."/>
            <person name="Howarth C."/>
            <person name="Larson L."/>
            <person name="Lui A."/>
            <person name="MacDonald P.J.P."/>
            <person name="Mehta T."/>
            <person name="Montmayeur A."/>
            <person name="Murphy C."/>
            <person name="Neiman D."/>
            <person name="Pearson M."/>
            <person name="Priest M."/>
            <person name="Roberts A."/>
            <person name="Saif S."/>
            <person name="Shea T."/>
            <person name="Shenoy N."/>
            <person name="Sisk P."/>
            <person name="Stolte C."/>
            <person name="Sykes S."/>
            <person name="Yandava C."/>
            <person name="Wortman J."/>
            <person name="Nusbaum C."/>
            <person name="Birren B."/>
        </authorList>
    </citation>
    <scope>NUCLEOTIDE SEQUENCE</scope>
    <source>
        <strain>70-15</strain>
    </source>
</reference>
<dbReference type="VEuPathDB" id="FungiDB:MGG_17498"/>
<dbReference type="HOGENOM" id="CLU_3014654_0_0_1"/>
<dbReference type="OrthoDB" id="10378452at2759"/>
<proteinExistence type="predicted"/>
<evidence type="ECO:0000313" key="1">
    <source>
        <dbReference type="EMBL" id="EHA49293.1"/>
    </source>
</evidence>
<evidence type="ECO:0000313" key="2">
    <source>
        <dbReference type="Proteomes" id="UP000009058"/>
    </source>
</evidence>
<sequence length="56" mass="5877">MGGLTTAAAPSSKLATKPTIAAQVLFTLTQLWFSQHSFFGNLAAPAIEHQQNAAYG</sequence>
<dbReference type="GeneID" id="12985044"/>
<dbReference type="Proteomes" id="UP000009058">
    <property type="component" value="Chromosome 5"/>
</dbReference>
<name>G4NDK8_PYRO7</name>
<gene>
    <name evidence="1" type="ORF">MGG_17498</name>
</gene>
<dbReference type="RefSeq" id="XP_003718877.1">
    <property type="nucleotide sequence ID" value="XM_003718829.1"/>
</dbReference>
<organism evidence="1 2">
    <name type="scientific">Pyricularia oryzae (strain 70-15 / ATCC MYA-4617 / FGSC 8958)</name>
    <name type="common">Rice blast fungus</name>
    <name type="synonym">Magnaporthe oryzae</name>
    <dbReference type="NCBI Taxonomy" id="242507"/>
    <lineage>
        <taxon>Eukaryota</taxon>
        <taxon>Fungi</taxon>
        <taxon>Dikarya</taxon>
        <taxon>Ascomycota</taxon>
        <taxon>Pezizomycotina</taxon>
        <taxon>Sordariomycetes</taxon>
        <taxon>Sordariomycetidae</taxon>
        <taxon>Magnaporthales</taxon>
        <taxon>Pyriculariaceae</taxon>
        <taxon>Pyricularia</taxon>
    </lineage>
</organism>
<dbReference type="EMBL" id="CM001235">
    <property type="protein sequence ID" value="EHA49293.1"/>
    <property type="molecule type" value="Genomic_DNA"/>
</dbReference>
<dbReference type="AlphaFoldDB" id="G4NDK8"/>
<keyword evidence="2" id="KW-1185">Reference proteome</keyword>
<dbReference type="KEGG" id="mgr:MGG_17498"/>
<reference evidence="1 2" key="1">
    <citation type="journal article" date="2005" name="Nature">
        <title>The genome sequence of the rice blast fungus Magnaporthe grisea.</title>
        <authorList>
            <person name="Dean R.A."/>
            <person name="Talbot N.J."/>
            <person name="Ebbole D.J."/>
            <person name="Farman M.L."/>
            <person name="Mitchell T.K."/>
            <person name="Orbach M.J."/>
            <person name="Thon M."/>
            <person name="Kulkarni R."/>
            <person name="Xu J.R."/>
            <person name="Pan H."/>
            <person name="Read N.D."/>
            <person name="Lee Y.H."/>
            <person name="Carbone I."/>
            <person name="Brown D."/>
            <person name="Oh Y.Y."/>
            <person name="Donofrio N."/>
            <person name="Jeong J.S."/>
            <person name="Soanes D.M."/>
            <person name="Djonovic S."/>
            <person name="Kolomiets E."/>
            <person name="Rehmeyer C."/>
            <person name="Li W."/>
            <person name="Harding M."/>
            <person name="Kim S."/>
            <person name="Lebrun M.H."/>
            <person name="Bohnert H."/>
            <person name="Coughlan S."/>
            <person name="Butler J."/>
            <person name="Calvo S."/>
            <person name="Ma L.J."/>
            <person name="Nicol R."/>
            <person name="Purcell S."/>
            <person name="Nusbaum C."/>
            <person name="Galagan J.E."/>
            <person name="Birren B.W."/>
        </authorList>
    </citation>
    <scope>NUCLEOTIDE SEQUENCE [LARGE SCALE GENOMIC DNA]</scope>
    <source>
        <strain evidence="2">70-15 / ATCC MYA-4617 / FGSC 8958</strain>
    </source>
</reference>
<accession>G4NDK8</accession>
<dbReference type="InParanoid" id="G4NDK8"/>
<protein>
    <submittedName>
        <fullName evidence="1">Uncharacterized protein</fullName>
    </submittedName>
</protein>